<keyword evidence="3" id="KW-1185">Reference proteome</keyword>
<dbReference type="InterPro" id="IPR005153">
    <property type="entry name" value="MbtH-like_dom"/>
</dbReference>
<dbReference type="Gene3D" id="3.90.820.10">
    <property type="entry name" value="Structural Genomics, Unknown Function 30-nov-00 1gh9 Mol_id"/>
    <property type="match status" value="1"/>
</dbReference>
<feature type="domain" description="MbtH-like" evidence="1">
    <location>
        <begin position="16"/>
        <end position="66"/>
    </location>
</feature>
<evidence type="ECO:0000259" key="1">
    <source>
        <dbReference type="SMART" id="SM00923"/>
    </source>
</evidence>
<sequence length="73" mass="8189">MQPELPGRPVPVTLIAKSSDGADNWQVVLDKGGHHVLWRAFLRLPVGWRVVFSSPAREAAQEYIERLLRSRAG</sequence>
<dbReference type="Proteomes" id="UP000327294">
    <property type="component" value="Chromosome"/>
</dbReference>
<dbReference type="SMART" id="SM00923">
    <property type="entry name" value="MbtH"/>
    <property type="match status" value="1"/>
</dbReference>
<proteinExistence type="predicted"/>
<dbReference type="SUPFAM" id="SSF160582">
    <property type="entry name" value="MbtH-like"/>
    <property type="match status" value="1"/>
</dbReference>
<name>A0A5P8KCV7_9ACTN</name>
<gene>
    <name evidence="2" type="ORF">F9278_34540</name>
</gene>
<reference evidence="2 3" key="1">
    <citation type="submission" date="2019-10" db="EMBL/GenBank/DDBJ databases">
        <title>Streptomyces sp. strain GY16 isolated from leaves of Broussonetia papyrifera.</title>
        <authorList>
            <person name="Mo P."/>
        </authorList>
    </citation>
    <scope>NUCLEOTIDE SEQUENCE [LARGE SCALE GENOMIC DNA]</scope>
    <source>
        <strain evidence="2 3">GY16</strain>
    </source>
</reference>
<dbReference type="Pfam" id="PF03621">
    <property type="entry name" value="MbtH"/>
    <property type="match status" value="1"/>
</dbReference>
<dbReference type="AlphaFoldDB" id="A0A5P8KCV7"/>
<dbReference type="RefSeq" id="WP_152171803.1">
    <property type="nucleotide sequence ID" value="NZ_CP045096.1"/>
</dbReference>
<protein>
    <submittedName>
        <fullName evidence="2">MbtH family protein</fullName>
    </submittedName>
</protein>
<organism evidence="2 3">
    <name type="scientific">Streptomyces phaeolivaceus</name>
    <dbReference type="NCBI Taxonomy" id="2653200"/>
    <lineage>
        <taxon>Bacteria</taxon>
        <taxon>Bacillati</taxon>
        <taxon>Actinomycetota</taxon>
        <taxon>Actinomycetes</taxon>
        <taxon>Kitasatosporales</taxon>
        <taxon>Streptomycetaceae</taxon>
        <taxon>Streptomyces</taxon>
    </lineage>
</organism>
<dbReference type="InterPro" id="IPR038020">
    <property type="entry name" value="MbtH-like_sf"/>
</dbReference>
<evidence type="ECO:0000313" key="2">
    <source>
        <dbReference type="EMBL" id="QFR00448.1"/>
    </source>
</evidence>
<dbReference type="EMBL" id="CP045096">
    <property type="protein sequence ID" value="QFR00448.1"/>
    <property type="molecule type" value="Genomic_DNA"/>
</dbReference>
<dbReference type="KEGG" id="sphv:F9278_34540"/>
<accession>A0A5P8KCV7</accession>
<evidence type="ECO:0000313" key="3">
    <source>
        <dbReference type="Proteomes" id="UP000327294"/>
    </source>
</evidence>